<protein>
    <submittedName>
        <fullName evidence="7">RNA polymerase sigma-70 factor (ECF subfamily)</fullName>
    </submittedName>
</protein>
<evidence type="ECO:0000313" key="8">
    <source>
        <dbReference type="Proteomes" id="UP000588604"/>
    </source>
</evidence>
<evidence type="ECO:0000256" key="2">
    <source>
        <dbReference type="ARBA" id="ARBA00023015"/>
    </source>
</evidence>
<evidence type="ECO:0000256" key="1">
    <source>
        <dbReference type="ARBA" id="ARBA00010641"/>
    </source>
</evidence>
<dbReference type="GO" id="GO:0003677">
    <property type="term" value="F:DNA binding"/>
    <property type="evidence" value="ECO:0007669"/>
    <property type="project" value="InterPro"/>
</dbReference>
<reference evidence="7 8" key="1">
    <citation type="submission" date="2020-08" db="EMBL/GenBank/DDBJ databases">
        <title>Genomic Encyclopedia of Type Strains, Phase IV (KMG-IV): sequencing the most valuable type-strain genomes for metagenomic binning, comparative biology and taxonomic classification.</title>
        <authorList>
            <person name="Goeker M."/>
        </authorList>
    </citation>
    <scope>NUCLEOTIDE SEQUENCE [LARGE SCALE GENOMIC DNA]</scope>
    <source>
        <strain evidence="7 8">DSM 102044</strain>
    </source>
</reference>
<evidence type="ECO:0000256" key="4">
    <source>
        <dbReference type="ARBA" id="ARBA00023163"/>
    </source>
</evidence>
<dbReference type="InterPro" id="IPR014284">
    <property type="entry name" value="RNA_pol_sigma-70_dom"/>
</dbReference>
<evidence type="ECO:0000259" key="6">
    <source>
        <dbReference type="Pfam" id="PF08281"/>
    </source>
</evidence>
<dbReference type="RefSeq" id="WP_184492488.1">
    <property type="nucleotide sequence ID" value="NZ_JACIJO010000001.1"/>
</dbReference>
<dbReference type="PANTHER" id="PTHR43133">
    <property type="entry name" value="RNA POLYMERASE ECF-TYPE SIGMA FACTO"/>
    <property type="match status" value="1"/>
</dbReference>
<keyword evidence="2" id="KW-0805">Transcription regulation</keyword>
<dbReference type="Pfam" id="PF04542">
    <property type="entry name" value="Sigma70_r2"/>
    <property type="match status" value="1"/>
</dbReference>
<dbReference type="InterPro" id="IPR007627">
    <property type="entry name" value="RNA_pol_sigma70_r2"/>
</dbReference>
<evidence type="ECO:0000313" key="7">
    <source>
        <dbReference type="EMBL" id="MBB6324507.1"/>
    </source>
</evidence>
<dbReference type="InterPro" id="IPR013324">
    <property type="entry name" value="RNA_pol_sigma_r3/r4-like"/>
</dbReference>
<dbReference type="AlphaFoldDB" id="A0A841MG85"/>
<dbReference type="InterPro" id="IPR036388">
    <property type="entry name" value="WH-like_DNA-bd_sf"/>
</dbReference>
<gene>
    <name evidence="7" type="ORF">FHS59_000122</name>
</gene>
<comment type="similarity">
    <text evidence="1">Belongs to the sigma-70 factor family. ECF subfamily.</text>
</comment>
<comment type="caution">
    <text evidence="7">The sequence shown here is derived from an EMBL/GenBank/DDBJ whole genome shotgun (WGS) entry which is preliminary data.</text>
</comment>
<dbReference type="Gene3D" id="1.10.10.10">
    <property type="entry name" value="Winged helix-like DNA-binding domain superfamily/Winged helix DNA-binding domain"/>
    <property type="match status" value="1"/>
</dbReference>
<dbReference type="GO" id="GO:0016987">
    <property type="term" value="F:sigma factor activity"/>
    <property type="evidence" value="ECO:0007669"/>
    <property type="project" value="UniProtKB-KW"/>
</dbReference>
<dbReference type="InterPro" id="IPR039425">
    <property type="entry name" value="RNA_pol_sigma-70-like"/>
</dbReference>
<keyword evidence="8" id="KW-1185">Reference proteome</keyword>
<dbReference type="Proteomes" id="UP000588604">
    <property type="component" value="Unassembled WGS sequence"/>
</dbReference>
<dbReference type="PANTHER" id="PTHR43133:SF46">
    <property type="entry name" value="RNA POLYMERASE SIGMA-70 FACTOR ECF SUBFAMILY"/>
    <property type="match status" value="1"/>
</dbReference>
<keyword evidence="3" id="KW-0731">Sigma factor</keyword>
<dbReference type="InterPro" id="IPR013325">
    <property type="entry name" value="RNA_pol_sigma_r2"/>
</dbReference>
<dbReference type="SUPFAM" id="SSF88946">
    <property type="entry name" value="Sigma2 domain of RNA polymerase sigma factors"/>
    <property type="match status" value="1"/>
</dbReference>
<dbReference type="InterPro" id="IPR014327">
    <property type="entry name" value="RNA_pol_sigma70_bacteroid"/>
</dbReference>
<accession>A0A841MG85</accession>
<name>A0A841MG85_9BACT</name>
<feature type="domain" description="RNA polymerase sigma factor 70 region 4 type 2" evidence="6">
    <location>
        <begin position="124"/>
        <end position="174"/>
    </location>
</feature>
<evidence type="ECO:0000256" key="3">
    <source>
        <dbReference type="ARBA" id="ARBA00023082"/>
    </source>
</evidence>
<dbReference type="NCBIfam" id="TIGR02937">
    <property type="entry name" value="sigma70-ECF"/>
    <property type="match status" value="1"/>
</dbReference>
<proteinExistence type="inferred from homology"/>
<dbReference type="NCBIfam" id="TIGR02985">
    <property type="entry name" value="Sig70_bacteroi1"/>
    <property type="match status" value="1"/>
</dbReference>
<feature type="domain" description="RNA polymerase sigma-70 region 2" evidence="5">
    <location>
        <begin position="27"/>
        <end position="93"/>
    </location>
</feature>
<dbReference type="EMBL" id="JACIJO010000001">
    <property type="protein sequence ID" value="MBB6324507.1"/>
    <property type="molecule type" value="Genomic_DNA"/>
</dbReference>
<organism evidence="7 8">
    <name type="scientific">Algoriphagus iocasae</name>
    <dbReference type="NCBI Taxonomy" id="1836499"/>
    <lineage>
        <taxon>Bacteria</taxon>
        <taxon>Pseudomonadati</taxon>
        <taxon>Bacteroidota</taxon>
        <taxon>Cytophagia</taxon>
        <taxon>Cytophagales</taxon>
        <taxon>Cyclobacteriaceae</taxon>
        <taxon>Algoriphagus</taxon>
    </lineage>
</organism>
<evidence type="ECO:0000259" key="5">
    <source>
        <dbReference type="Pfam" id="PF04542"/>
    </source>
</evidence>
<dbReference type="CDD" id="cd06171">
    <property type="entry name" value="Sigma70_r4"/>
    <property type="match status" value="1"/>
</dbReference>
<dbReference type="Pfam" id="PF08281">
    <property type="entry name" value="Sigma70_r4_2"/>
    <property type="match status" value="1"/>
</dbReference>
<dbReference type="SUPFAM" id="SSF88659">
    <property type="entry name" value="Sigma3 and sigma4 domains of RNA polymerase sigma factors"/>
    <property type="match status" value="1"/>
</dbReference>
<dbReference type="Gene3D" id="1.10.1740.10">
    <property type="match status" value="1"/>
</dbReference>
<dbReference type="InterPro" id="IPR013249">
    <property type="entry name" value="RNA_pol_sigma70_r4_t2"/>
</dbReference>
<dbReference type="GO" id="GO:0006352">
    <property type="term" value="P:DNA-templated transcription initiation"/>
    <property type="evidence" value="ECO:0007669"/>
    <property type="project" value="InterPro"/>
</dbReference>
<sequence length="198" mass="23211">MSGNHSYTDRELLHLLNQGDELAFVEFYRAYRNPIRTFLEKFLKSPELSEDLGQEIFLQIWESRGRMDHIRSLHSWVYTLAKNKALDMLRRASVDMNAKAEILKHYHTVSTTTYDQVLTQEYLDYIQSVIATLPPQTQKVWQLCREREFSYEEVAEKLGISRNAVKKHMVRSMKVLREGVEKDFGISFSIFISLIGLS</sequence>
<keyword evidence="4" id="KW-0804">Transcription</keyword>